<name>A0AAV5HT80_9ROSI</name>
<evidence type="ECO:0000256" key="1">
    <source>
        <dbReference type="SAM" id="MobiDB-lite"/>
    </source>
</evidence>
<dbReference type="Proteomes" id="UP001054252">
    <property type="component" value="Unassembled WGS sequence"/>
</dbReference>
<sequence>MIQLDLGSPHFKLRHLGDSLFSGLGFCGYDDGGEGRVGEGGDDGRQDGGGVVGQAEAGVGGAKGSEICDGEPSYGVVVATHDWGNIT</sequence>
<feature type="compositionally biased region" description="Basic and acidic residues" evidence="1">
    <location>
        <begin position="35"/>
        <end position="46"/>
    </location>
</feature>
<organism evidence="2 3">
    <name type="scientific">Rubroshorea leprosula</name>
    <dbReference type="NCBI Taxonomy" id="152421"/>
    <lineage>
        <taxon>Eukaryota</taxon>
        <taxon>Viridiplantae</taxon>
        <taxon>Streptophyta</taxon>
        <taxon>Embryophyta</taxon>
        <taxon>Tracheophyta</taxon>
        <taxon>Spermatophyta</taxon>
        <taxon>Magnoliopsida</taxon>
        <taxon>eudicotyledons</taxon>
        <taxon>Gunneridae</taxon>
        <taxon>Pentapetalae</taxon>
        <taxon>rosids</taxon>
        <taxon>malvids</taxon>
        <taxon>Malvales</taxon>
        <taxon>Dipterocarpaceae</taxon>
        <taxon>Rubroshorea</taxon>
    </lineage>
</organism>
<proteinExistence type="predicted"/>
<reference evidence="2 3" key="1">
    <citation type="journal article" date="2021" name="Commun. Biol.">
        <title>The genome of Shorea leprosula (Dipterocarpaceae) highlights the ecological relevance of drought in aseasonal tropical rainforests.</title>
        <authorList>
            <person name="Ng K.K.S."/>
            <person name="Kobayashi M.J."/>
            <person name="Fawcett J.A."/>
            <person name="Hatakeyama M."/>
            <person name="Paape T."/>
            <person name="Ng C.H."/>
            <person name="Ang C.C."/>
            <person name="Tnah L.H."/>
            <person name="Lee C.T."/>
            <person name="Nishiyama T."/>
            <person name="Sese J."/>
            <person name="O'Brien M.J."/>
            <person name="Copetti D."/>
            <person name="Mohd Noor M.I."/>
            <person name="Ong R.C."/>
            <person name="Putra M."/>
            <person name="Sireger I.Z."/>
            <person name="Indrioko S."/>
            <person name="Kosugi Y."/>
            <person name="Izuno A."/>
            <person name="Isagi Y."/>
            <person name="Lee S.L."/>
            <person name="Shimizu K.K."/>
        </authorList>
    </citation>
    <scope>NUCLEOTIDE SEQUENCE [LARGE SCALE GENOMIC DNA]</scope>
    <source>
        <strain evidence="2">214</strain>
    </source>
</reference>
<accession>A0AAV5HT80</accession>
<evidence type="ECO:0000313" key="3">
    <source>
        <dbReference type="Proteomes" id="UP001054252"/>
    </source>
</evidence>
<feature type="region of interest" description="Disordered" evidence="1">
    <location>
        <begin position="35"/>
        <end position="70"/>
    </location>
</feature>
<dbReference type="AlphaFoldDB" id="A0AAV5HT80"/>
<protein>
    <submittedName>
        <fullName evidence="2">Uncharacterized protein</fullName>
    </submittedName>
</protein>
<comment type="caution">
    <text evidence="2">The sequence shown here is derived from an EMBL/GenBank/DDBJ whole genome shotgun (WGS) entry which is preliminary data.</text>
</comment>
<feature type="compositionally biased region" description="Gly residues" evidence="1">
    <location>
        <begin position="47"/>
        <end position="63"/>
    </location>
</feature>
<keyword evidence="3" id="KW-1185">Reference proteome</keyword>
<gene>
    <name evidence="2" type="ORF">SLEP1_g3972</name>
</gene>
<evidence type="ECO:0000313" key="2">
    <source>
        <dbReference type="EMBL" id="GKU89900.1"/>
    </source>
</evidence>
<dbReference type="EMBL" id="BPVZ01000004">
    <property type="protein sequence ID" value="GKU89900.1"/>
    <property type="molecule type" value="Genomic_DNA"/>
</dbReference>